<dbReference type="PROSITE" id="PS51485">
    <property type="entry name" value="PHYTOCYANIN"/>
    <property type="match status" value="1"/>
</dbReference>
<feature type="domain" description="Phytocyanin" evidence="13">
    <location>
        <begin position="33"/>
        <end position="137"/>
    </location>
</feature>
<dbReference type="Proteomes" id="UP001642360">
    <property type="component" value="Unassembled WGS sequence"/>
</dbReference>
<sequence>MANTSFRSNHHDKPFCVLLLLGLLLLIQKGGAYEFKVGGSQGWTVPADANANSYNQWAESNRFQIGDSLLFVYPADKDSVVRVTKEDYTNCNSATPLDKFTDGHSVFKFDQSGPYYFISGVKENCLKNEKLVVVVMADRNNRSSTEVPPSTAPAGEEAPSPPSGSVEINPSPSPFGETPPPPPPPPSGATSIYMGVIGCVGTFISSLALVL</sequence>
<evidence type="ECO:0000259" key="13">
    <source>
        <dbReference type="PROSITE" id="PS51485"/>
    </source>
</evidence>
<evidence type="ECO:0000256" key="10">
    <source>
        <dbReference type="SAM" id="MobiDB-lite"/>
    </source>
</evidence>
<dbReference type="Gene3D" id="2.60.40.420">
    <property type="entry name" value="Cupredoxins - blue copper proteins"/>
    <property type="match status" value="1"/>
</dbReference>
<protein>
    <recommendedName>
        <fullName evidence="13">Phytocyanin domain-containing protein</fullName>
    </recommendedName>
</protein>
<evidence type="ECO:0000256" key="12">
    <source>
        <dbReference type="SAM" id="SignalP"/>
    </source>
</evidence>
<feature type="chain" id="PRO_5044863739" description="Phytocyanin domain-containing protein" evidence="12">
    <location>
        <begin position="33"/>
        <end position="211"/>
    </location>
</feature>
<dbReference type="InterPro" id="IPR039391">
    <property type="entry name" value="Phytocyanin-like"/>
</dbReference>
<comment type="caution">
    <text evidence="14">The sequence shown here is derived from an EMBL/GenBank/DDBJ whole genome shotgun (WGS) entry which is preliminary data.</text>
</comment>
<keyword evidence="7" id="KW-0325">Glycoprotein</keyword>
<reference evidence="14 15" key="1">
    <citation type="submission" date="2024-02" db="EMBL/GenBank/DDBJ databases">
        <authorList>
            <person name="Vignale AGUSTIN F."/>
            <person name="Sosa J E."/>
            <person name="Modenutti C."/>
        </authorList>
    </citation>
    <scope>NUCLEOTIDE SEQUENCE [LARGE SCALE GENOMIC DNA]</scope>
</reference>
<dbReference type="InterPro" id="IPR003245">
    <property type="entry name" value="Phytocyanin_dom"/>
</dbReference>
<keyword evidence="11" id="KW-0812">Transmembrane</keyword>
<dbReference type="AlphaFoldDB" id="A0ABC8RZ94"/>
<keyword evidence="5 11" id="KW-0472">Membrane</keyword>
<evidence type="ECO:0000256" key="4">
    <source>
        <dbReference type="ARBA" id="ARBA00022729"/>
    </source>
</evidence>
<evidence type="ECO:0000256" key="7">
    <source>
        <dbReference type="ARBA" id="ARBA00023180"/>
    </source>
</evidence>
<keyword evidence="2" id="KW-1003">Cell membrane</keyword>
<keyword evidence="11" id="KW-1133">Transmembrane helix</keyword>
<dbReference type="SUPFAM" id="SSF49503">
    <property type="entry name" value="Cupredoxins"/>
    <property type="match status" value="1"/>
</dbReference>
<comment type="similarity">
    <text evidence="9">Belongs to the early nodulin-like (ENODL) family.</text>
</comment>
<dbReference type="InterPro" id="IPR008972">
    <property type="entry name" value="Cupredoxin"/>
</dbReference>
<dbReference type="GO" id="GO:0005886">
    <property type="term" value="C:plasma membrane"/>
    <property type="evidence" value="ECO:0007669"/>
    <property type="project" value="UniProtKB-SubCell"/>
</dbReference>
<dbReference type="FunFam" id="2.60.40.420:FF:000066">
    <property type="entry name" value="Early nodulin-like protein 9"/>
    <property type="match status" value="1"/>
</dbReference>
<keyword evidence="15" id="KW-1185">Reference proteome</keyword>
<accession>A0ABC8RZ94</accession>
<keyword evidence="4 12" id="KW-0732">Signal</keyword>
<feature type="region of interest" description="Disordered" evidence="10">
    <location>
        <begin position="141"/>
        <end position="187"/>
    </location>
</feature>
<dbReference type="CDD" id="cd11019">
    <property type="entry name" value="OsENODL1_like"/>
    <property type="match status" value="1"/>
</dbReference>
<evidence type="ECO:0000256" key="1">
    <source>
        <dbReference type="ARBA" id="ARBA00004609"/>
    </source>
</evidence>
<proteinExistence type="inferred from homology"/>
<dbReference type="GO" id="GO:0098552">
    <property type="term" value="C:side of membrane"/>
    <property type="evidence" value="ECO:0007669"/>
    <property type="project" value="UniProtKB-KW"/>
</dbReference>
<evidence type="ECO:0000256" key="2">
    <source>
        <dbReference type="ARBA" id="ARBA00022475"/>
    </source>
</evidence>
<evidence type="ECO:0000313" key="15">
    <source>
        <dbReference type="Proteomes" id="UP001642360"/>
    </source>
</evidence>
<evidence type="ECO:0000256" key="9">
    <source>
        <dbReference type="ARBA" id="ARBA00035011"/>
    </source>
</evidence>
<feature type="compositionally biased region" description="Pro residues" evidence="10">
    <location>
        <begin position="171"/>
        <end position="187"/>
    </location>
</feature>
<name>A0ABC8RZ94_9AQUA</name>
<keyword evidence="3" id="KW-0336">GPI-anchor</keyword>
<dbReference type="PANTHER" id="PTHR33021:SF253">
    <property type="entry name" value="EARLY NODULIN-LIKE PROTEIN 9"/>
    <property type="match status" value="1"/>
</dbReference>
<keyword evidence="8" id="KW-0449">Lipoprotein</keyword>
<feature type="compositionally biased region" description="Low complexity" evidence="10">
    <location>
        <begin position="148"/>
        <end position="158"/>
    </location>
</feature>
<evidence type="ECO:0000256" key="11">
    <source>
        <dbReference type="SAM" id="Phobius"/>
    </source>
</evidence>
<dbReference type="PANTHER" id="PTHR33021">
    <property type="entry name" value="BLUE COPPER PROTEIN"/>
    <property type="match status" value="1"/>
</dbReference>
<keyword evidence="6" id="KW-1015">Disulfide bond</keyword>
<evidence type="ECO:0000313" key="14">
    <source>
        <dbReference type="EMBL" id="CAK9150275.1"/>
    </source>
</evidence>
<evidence type="ECO:0000256" key="6">
    <source>
        <dbReference type="ARBA" id="ARBA00023157"/>
    </source>
</evidence>
<dbReference type="Pfam" id="PF02298">
    <property type="entry name" value="Cu_bind_like"/>
    <property type="match status" value="1"/>
</dbReference>
<evidence type="ECO:0000256" key="5">
    <source>
        <dbReference type="ARBA" id="ARBA00023136"/>
    </source>
</evidence>
<organism evidence="14 15">
    <name type="scientific">Ilex paraguariensis</name>
    <name type="common">yerba mate</name>
    <dbReference type="NCBI Taxonomy" id="185542"/>
    <lineage>
        <taxon>Eukaryota</taxon>
        <taxon>Viridiplantae</taxon>
        <taxon>Streptophyta</taxon>
        <taxon>Embryophyta</taxon>
        <taxon>Tracheophyta</taxon>
        <taxon>Spermatophyta</taxon>
        <taxon>Magnoliopsida</taxon>
        <taxon>eudicotyledons</taxon>
        <taxon>Gunneridae</taxon>
        <taxon>Pentapetalae</taxon>
        <taxon>asterids</taxon>
        <taxon>campanulids</taxon>
        <taxon>Aquifoliales</taxon>
        <taxon>Aquifoliaceae</taxon>
        <taxon>Ilex</taxon>
    </lineage>
</organism>
<dbReference type="EMBL" id="CAUOFW020002014">
    <property type="protein sequence ID" value="CAK9150275.1"/>
    <property type="molecule type" value="Genomic_DNA"/>
</dbReference>
<comment type="subcellular location">
    <subcellularLocation>
        <location evidence="1">Cell membrane</location>
        <topology evidence="1">Lipid-anchor</topology>
        <topology evidence="1">GPI-anchor</topology>
    </subcellularLocation>
</comment>
<feature type="signal peptide" evidence="12">
    <location>
        <begin position="1"/>
        <end position="32"/>
    </location>
</feature>
<feature type="transmembrane region" description="Helical" evidence="11">
    <location>
        <begin position="192"/>
        <end position="210"/>
    </location>
</feature>
<dbReference type="InterPro" id="IPR041846">
    <property type="entry name" value="ENL_dom"/>
</dbReference>
<gene>
    <name evidence="14" type="ORF">ILEXP_LOCUS18417</name>
</gene>
<evidence type="ECO:0000256" key="3">
    <source>
        <dbReference type="ARBA" id="ARBA00022622"/>
    </source>
</evidence>
<evidence type="ECO:0000256" key="8">
    <source>
        <dbReference type="ARBA" id="ARBA00023288"/>
    </source>
</evidence>